<accession>A0A8S5LVS9</accession>
<name>A0A8S5LVS9_9CAUD</name>
<dbReference type="EMBL" id="BK014753">
    <property type="protein sequence ID" value="DAD74137.1"/>
    <property type="molecule type" value="Genomic_DNA"/>
</dbReference>
<proteinExistence type="predicted"/>
<reference evidence="1" key="1">
    <citation type="journal article" date="2021" name="Proc. Natl. Acad. Sci. U.S.A.">
        <title>A Catalog of Tens of Thousands of Viruses from Human Metagenomes Reveals Hidden Associations with Chronic Diseases.</title>
        <authorList>
            <person name="Tisza M.J."/>
            <person name="Buck C.B."/>
        </authorList>
    </citation>
    <scope>NUCLEOTIDE SEQUENCE</scope>
    <source>
        <strain evidence="1">CtplG2</strain>
    </source>
</reference>
<organism evidence="1">
    <name type="scientific">Myoviridae sp. ctplG2</name>
    <dbReference type="NCBI Taxonomy" id="2826700"/>
    <lineage>
        <taxon>Viruses</taxon>
        <taxon>Duplodnaviria</taxon>
        <taxon>Heunggongvirae</taxon>
        <taxon>Uroviricota</taxon>
        <taxon>Caudoviricetes</taxon>
    </lineage>
</organism>
<evidence type="ECO:0000313" key="1">
    <source>
        <dbReference type="EMBL" id="DAD74137.1"/>
    </source>
</evidence>
<protein>
    <submittedName>
        <fullName evidence="1">Major capsid protein</fullName>
    </submittedName>
</protein>
<sequence length="335" mass="36485">MAGIIFSEGSGLNNSAFGKSQEPIKAVIEQNVEAFEEMSMIDKIFYMDKSTNFAEKYTQETSLGDFKDVGENGAYPVTSIQEGYEKVITPVTWKNKFEVTAEMLEDAKYGKIKSRANIFATSFNRTREKFAATLLAGGINTTAAFGGKTYDTTSADGAALFSKAHKSITNGTKDQSNIFTAAFSQSIMDAVQEKMQMFTDDDGNLLNVAPDTIIIPNNGALKRAVFAAVGSELDPATSNNAINFQLGLWNVLVWPYLPTGLGTGSKPYFIMMDSKFNKDYMALPWVDRIPLSVKSDIDPNTDANVWKGRARFGAGFNNWRGVAICGEGLTGTALS</sequence>
<dbReference type="Pfam" id="PF25209">
    <property type="entry name" value="Phage_capsid_4"/>
    <property type="match status" value="1"/>
</dbReference>